<feature type="transmembrane region" description="Helical" evidence="2">
    <location>
        <begin position="384"/>
        <end position="400"/>
    </location>
</feature>
<feature type="transmembrane region" description="Helical" evidence="2">
    <location>
        <begin position="510"/>
        <end position="536"/>
    </location>
</feature>
<feature type="transmembrane region" description="Helical" evidence="2">
    <location>
        <begin position="633"/>
        <end position="653"/>
    </location>
</feature>
<dbReference type="GO" id="GO:0005886">
    <property type="term" value="C:plasma membrane"/>
    <property type="evidence" value="ECO:0007669"/>
    <property type="project" value="UniProtKB-SubCell"/>
</dbReference>
<dbReference type="RefSeq" id="WP_072825372.1">
    <property type="nucleotide sequence ID" value="NZ_FQUJ01000023.1"/>
</dbReference>
<keyword evidence="2" id="KW-0472">Membrane</keyword>
<feature type="transmembrane region" description="Helical" evidence="2">
    <location>
        <begin position="280"/>
        <end position="310"/>
    </location>
</feature>
<feature type="transmembrane region" description="Helical" evidence="2">
    <location>
        <begin position="548"/>
        <end position="566"/>
    </location>
</feature>
<feature type="transmembrane region" description="Helical" evidence="2">
    <location>
        <begin position="421"/>
        <end position="440"/>
    </location>
</feature>
<dbReference type="NCBIfam" id="TIGR02123">
    <property type="entry name" value="TRAP_fused"/>
    <property type="match status" value="1"/>
</dbReference>
<feature type="transmembrane region" description="Helical" evidence="2">
    <location>
        <begin position="29"/>
        <end position="47"/>
    </location>
</feature>
<dbReference type="Proteomes" id="UP000184346">
    <property type="component" value="Unassembled WGS sequence"/>
</dbReference>
<evidence type="ECO:0000256" key="2">
    <source>
        <dbReference type="SAM" id="Phobius"/>
    </source>
</evidence>
<feature type="transmembrane region" description="Helical" evidence="2">
    <location>
        <begin position="150"/>
        <end position="171"/>
    </location>
</feature>
<evidence type="ECO:0000256" key="1">
    <source>
        <dbReference type="RuleBase" id="RU369079"/>
    </source>
</evidence>
<feature type="transmembrane region" description="Helical" evidence="2">
    <location>
        <begin position="62"/>
        <end position="79"/>
    </location>
</feature>
<accession>A0A1M5EIL7</accession>
<feature type="transmembrane region" description="Helical" evidence="2">
    <location>
        <begin position="316"/>
        <end position="341"/>
    </location>
</feature>
<feature type="transmembrane region" description="Helical" evidence="2">
    <location>
        <begin position="610"/>
        <end position="627"/>
    </location>
</feature>
<keyword evidence="1" id="KW-0813">Transport</keyword>
<dbReference type="PANTHER" id="PTHR43849:SF2">
    <property type="entry name" value="BLL3936 PROTEIN"/>
    <property type="match status" value="1"/>
</dbReference>
<dbReference type="GO" id="GO:0022857">
    <property type="term" value="F:transmembrane transporter activity"/>
    <property type="evidence" value="ECO:0007669"/>
    <property type="project" value="UniProtKB-UniRule"/>
</dbReference>
<feature type="transmembrane region" description="Helical" evidence="2">
    <location>
        <begin position="220"/>
        <end position="237"/>
    </location>
</feature>
<comment type="function">
    <text evidence="1">Part of the tripartite ATP-independent periplasmic (TRAP) transport system.</text>
</comment>
<dbReference type="InterPro" id="IPR011853">
    <property type="entry name" value="TRAP_DctM-Dct_fused"/>
</dbReference>
<dbReference type="EMBL" id="FQUJ01000023">
    <property type="protein sequence ID" value="SHF79133.1"/>
    <property type="molecule type" value="Genomic_DNA"/>
</dbReference>
<dbReference type="InterPro" id="IPR010656">
    <property type="entry name" value="DctM"/>
</dbReference>
<feature type="transmembrane region" description="Helical" evidence="2">
    <location>
        <begin position="243"/>
        <end position="268"/>
    </location>
</feature>
<keyword evidence="2" id="KW-1133">Transmembrane helix</keyword>
<dbReference type="PANTHER" id="PTHR43849">
    <property type="entry name" value="BLL3936 PROTEIN"/>
    <property type="match status" value="1"/>
</dbReference>
<evidence type="ECO:0000313" key="5">
    <source>
        <dbReference type="Proteomes" id="UP000184346"/>
    </source>
</evidence>
<dbReference type="STRING" id="1121942.SAMN02745148_03534"/>
<keyword evidence="1" id="KW-1003">Cell membrane</keyword>
<proteinExistence type="predicted"/>
<protein>
    <submittedName>
        <fullName evidence="4">TRAP transporter, 4TM/12TM fusion protein</fullName>
    </submittedName>
</protein>
<keyword evidence="2" id="KW-0812">Transmembrane</keyword>
<feature type="domain" description="TRAP C4-dicarboxylate transport system permease DctM subunit" evidence="3">
    <location>
        <begin position="134"/>
        <end position="569"/>
    </location>
</feature>
<keyword evidence="1" id="KW-0997">Cell inner membrane</keyword>
<evidence type="ECO:0000259" key="3">
    <source>
        <dbReference type="Pfam" id="PF06808"/>
    </source>
</evidence>
<gene>
    <name evidence="4" type="ORF">SAMN02745148_03534</name>
</gene>
<reference evidence="4 5" key="1">
    <citation type="submission" date="2016-11" db="EMBL/GenBank/DDBJ databases">
        <authorList>
            <person name="Jaros S."/>
            <person name="Januszkiewicz K."/>
            <person name="Wedrychowicz H."/>
        </authorList>
    </citation>
    <scope>NUCLEOTIDE SEQUENCE [LARGE SCALE GENOMIC DNA]</scope>
    <source>
        <strain evidence="4 5">DSM 19980</strain>
    </source>
</reference>
<feature type="transmembrane region" description="Helical" evidence="2">
    <location>
        <begin position="452"/>
        <end position="474"/>
    </location>
</feature>
<feature type="transmembrane region" description="Helical" evidence="2">
    <location>
        <begin position="191"/>
        <end position="213"/>
    </location>
</feature>
<dbReference type="AlphaFoldDB" id="A0A1M5EIL7"/>
<feature type="transmembrane region" description="Helical" evidence="2">
    <location>
        <begin position="572"/>
        <end position="598"/>
    </location>
</feature>
<feature type="transmembrane region" description="Helical" evidence="2">
    <location>
        <begin position="362"/>
        <end position="378"/>
    </location>
</feature>
<evidence type="ECO:0000313" key="4">
    <source>
        <dbReference type="EMBL" id="SHF79133.1"/>
    </source>
</evidence>
<keyword evidence="5" id="KW-1185">Reference proteome</keyword>
<name>A0A1M5EIL7_9GAMM</name>
<feature type="transmembrane region" description="Helical" evidence="2">
    <location>
        <begin position="481"/>
        <end position="498"/>
    </location>
</feature>
<dbReference type="OrthoDB" id="9759894at2"/>
<comment type="subcellular location">
    <subcellularLocation>
        <location evidence="1">Cell inner membrane</location>
        <topology evidence="1">Multi-pass membrane protein</topology>
    </subcellularLocation>
</comment>
<sequence length="669" mass="71379">MNHASQQEEAGTAKEQVSQVRSLPHALRWLPGTVTVLLTLMTLDYLFNLGWLTVVTGLETQFYYAVVALLLPLVFLLWPMFPSGRNKPVPWYDYGLFAATAIVAGYFVVQAEPILERGWAFAAPEPAVWFSYAYWLLILEAARRAGGWPIALIVALFSGYPMVADIMPGPIQAFPSTLEQTAIYHTMSTESIMGVPLQAFASLVIGFLIFGVVLQKTGGGAFFINLAFALLGHVRGGPAKVSIFASGLMGSMSGSVITNVLTTGVLSIPAMRRIGMSRSFAGGVEACASTGGVLMPPVMGATAFIMAMFLDVPYATVALAAVIPSVLYFLGLFIQIDAYAARNDIKGLPKLELPSVKQTLKEGWYFIFVFVLLVWMLLVMQREAVAPFYATALLLVINQLSKSHRWGWKNVTDTLNSAAKLFAELIAILAGVGMLVGALSMTGLSGTIANDFIHLAGGSVPLLLVMGALTSFVLGIGMTVTAAYIFLAVALAPALIQGGGLDPMAVHMFILYWGMLSFITPPVALGAFAAATVAGARPMETGLQAMRLGSVIYFIPFMFVLNPALIMQGTPLGIVLVFCQAVLGIVLFASAMQGYLIGVGRLGHTPAMEVIIRSLVLIAGFCVALPGGKPIPFSNLELLSVGLATGIPAILLARWSRHRAIPRNGVTPH</sequence>
<dbReference type="Pfam" id="PF06808">
    <property type="entry name" value="DctM"/>
    <property type="match status" value="1"/>
</dbReference>
<feature type="transmembrane region" description="Helical" evidence="2">
    <location>
        <begin position="91"/>
        <end position="109"/>
    </location>
</feature>
<organism evidence="4 5">
    <name type="scientific">Modicisalibacter ilicicola DSM 19980</name>
    <dbReference type="NCBI Taxonomy" id="1121942"/>
    <lineage>
        <taxon>Bacteria</taxon>
        <taxon>Pseudomonadati</taxon>
        <taxon>Pseudomonadota</taxon>
        <taxon>Gammaproteobacteria</taxon>
        <taxon>Oceanospirillales</taxon>
        <taxon>Halomonadaceae</taxon>
        <taxon>Modicisalibacter</taxon>
    </lineage>
</organism>